<name>A0AAD9UJG5_RIDPI</name>
<feature type="region of interest" description="Disordered" evidence="1">
    <location>
        <begin position="92"/>
        <end position="123"/>
    </location>
</feature>
<sequence>MSALHSGAAAKHSGTVSVTMSLAGVGSGNVGVVSRRGDGSGGALHADGSGGVMAPLYLTAGCTRVACTCCTAPSGEWPTGRRITMCPRSACGDSGASGDGGAGGEGDLGGATADGADRATYSS</sequence>
<dbReference type="Proteomes" id="UP001209878">
    <property type="component" value="Unassembled WGS sequence"/>
</dbReference>
<reference evidence="2" key="1">
    <citation type="journal article" date="2023" name="Mol. Biol. Evol.">
        <title>Third-Generation Sequencing Reveals the Adaptive Role of the Epigenome in Three Deep-Sea Polychaetes.</title>
        <authorList>
            <person name="Perez M."/>
            <person name="Aroh O."/>
            <person name="Sun Y."/>
            <person name="Lan Y."/>
            <person name="Juniper S.K."/>
            <person name="Young C.R."/>
            <person name="Angers B."/>
            <person name="Qian P.Y."/>
        </authorList>
    </citation>
    <scope>NUCLEOTIDE SEQUENCE</scope>
    <source>
        <strain evidence="2">R07B-5</strain>
    </source>
</reference>
<evidence type="ECO:0000313" key="3">
    <source>
        <dbReference type="Proteomes" id="UP001209878"/>
    </source>
</evidence>
<evidence type="ECO:0000256" key="1">
    <source>
        <dbReference type="SAM" id="MobiDB-lite"/>
    </source>
</evidence>
<dbReference type="AlphaFoldDB" id="A0AAD9UJG5"/>
<proteinExistence type="predicted"/>
<keyword evidence="3" id="KW-1185">Reference proteome</keyword>
<gene>
    <name evidence="2" type="ORF">NP493_50g03019</name>
</gene>
<evidence type="ECO:0000313" key="2">
    <source>
        <dbReference type="EMBL" id="KAK2191606.1"/>
    </source>
</evidence>
<organism evidence="2 3">
    <name type="scientific">Ridgeia piscesae</name>
    <name type="common">Tubeworm</name>
    <dbReference type="NCBI Taxonomy" id="27915"/>
    <lineage>
        <taxon>Eukaryota</taxon>
        <taxon>Metazoa</taxon>
        <taxon>Spiralia</taxon>
        <taxon>Lophotrochozoa</taxon>
        <taxon>Annelida</taxon>
        <taxon>Polychaeta</taxon>
        <taxon>Sedentaria</taxon>
        <taxon>Canalipalpata</taxon>
        <taxon>Sabellida</taxon>
        <taxon>Siboglinidae</taxon>
        <taxon>Ridgeia</taxon>
    </lineage>
</organism>
<dbReference type="EMBL" id="JAODUO010000049">
    <property type="protein sequence ID" value="KAK2191606.1"/>
    <property type="molecule type" value="Genomic_DNA"/>
</dbReference>
<protein>
    <submittedName>
        <fullName evidence="2">Uncharacterized protein</fullName>
    </submittedName>
</protein>
<accession>A0AAD9UJG5</accession>
<feature type="compositionally biased region" description="Gly residues" evidence="1">
    <location>
        <begin position="95"/>
        <end position="109"/>
    </location>
</feature>
<comment type="caution">
    <text evidence="2">The sequence shown here is derived from an EMBL/GenBank/DDBJ whole genome shotgun (WGS) entry which is preliminary data.</text>
</comment>